<gene>
    <name evidence="2" type="ORF">CGS46_14190</name>
</gene>
<name>A0A2A6Z8G1_9FIRM</name>
<evidence type="ECO:0000259" key="1">
    <source>
        <dbReference type="Pfam" id="PF05598"/>
    </source>
</evidence>
<dbReference type="Pfam" id="PF05598">
    <property type="entry name" value="DUF772"/>
    <property type="match status" value="1"/>
</dbReference>
<evidence type="ECO:0000313" key="2">
    <source>
        <dbReference type="EMBL" id="PDX57651.1"/>
    </source>
</evidence>
<proteinExistence type="predicted"/>
<sequence length="60" mass="6970">MFKLLVYGYMCGIYSTRKLELACRKNIDFIWLLQGEKVPDYSSFARFRSGKAKDAVEKAI</sequence>
<dbReference type="Proteomes" id="UP000220752">
    <property type="component" value="Unassembled WGS sequence"/>
</dbReference>
<dbReference type="PANTHER" id="PTHR33408:SF2">
    <property type="entry name" value="TRANSPOSASE DDE DOMAIN-CONTAINING PROTEIN"/>
    <property type="match status" value="1"/>
</dbReference>
<protein>
    <recommendedName>
        <fullName evidence="1">Transposase InsH N-terminal domain-containing protein</fullName>
    </recommendedName>
</protein>
<feature type="domain" description="Transposase InsH N-terminal" evidence="1">
    <location>
        <begin position="1"/>
        <end position="49"/>
    </location>
</feature>
<accession>A0A2A6Z8G1</accession>
<dbReference type="PANTHER" id="PTHR33408">
    <property type="entry name" value="TRANSPOSASE"/>
    <property type="match status" value="1"/>
</dbReference>
<evidence type="ECO:0000313" key="3">
    <source>
        <dbReference type="Proteomes" id="UP000220752"/>
    </source>
</evidence>
<comment type="caution">
    <text evidence="2">The sequence shown here is derived from an EMBL/GenBank/DDBJ whole genome shotgun (WGS) entry which is preliminary data.</text>
</comment>
<dbReference type="AlphaFoldDB" id="A0A2A6Z8G1"/>
<organism evidence="2 3">
    <name type="scientific">Faecalibacterium langellae</name>
    <dbReference type="NCBI Taxonomy" id="3435293"/>
    <lineage>
        <taxon>Bacteria</taxon>
        <taxon>Bacillati</taxon>
        <taxon>Bacillota</taxon>
        <taxon>Clostridia</taxon>
        <taxon>Eubacteriales</taxon>
        <taxon>Oscillospiraceae</taxon>
        <taxon>Faecalibacterium</taxon>
    </lineage>
</organism>
<keyword evidence="3" id="KW-1185">Reference proteome</keyword>
<dbReference type="EMBL" id="NMTQ01000037">
    <property type="protein sequence ID" value="PDX57651.1"/>
    <property type="molecule type" value="Genomic_DNA"/>
</dbReference>
<dbReference type="InterPro" id="IPR008490">
    <property type="entry name" value="Transposase_InsH_N"/>
</dbReference>
<reference evidence="2 3" key="1">
    <citation type="journal article" date="2017" name="Front. Microbiol.">
        <title>New Insights into the Diversity of the Genus Faecalibacterium.</title>
        <authorList>
            <person name="Benevides L."/>
            <person name="Burman S."/>
            <person name="Martin R."/>
            <person name="Robert V."/>
            <person name="Thomas M."/>
            <person name="Miquel S."/>
            <person name="Chain F."/>
            <person name="Sokol H."/>
            <person name="Bermudez-Humaran L.G."/>
            <person name="Morrison M."/>
            <person name="Langella P."/>
            <person name="Azevedo V.A."/>
            <person name="Chatel J.M."/>
            <person name="Soares S."/>
        </authorList>
    </citation>
    <scope>NUCLEOTIDE SEQUENCE [LARGE SCALE GENOMIC DNA]</scope>
    <source>
        <strain evidence="3">CNCM I-4540</strain>
    </source>
</reference>